<evidence type="ECO:0000313" key="3">
    <source>
        <dbReference type="Proteomes" id="UP000568106"/>
    </source>
</evidence>
<name>A0A7W8IGC0_9BACT</name>
<organism evidence="2 3">
    <name type="scientific">Tunturiibacter empetritectus</name>
    <dbReference type="NCBI Taxonomy" id="3069691"/>
    <lineage>
        <taxon>Bacteria</taxon>
        <taxon>Pseudomonadati</taxon>
        <taxon>Acidobacteriota</taxon>
        <taxon>Terriglobia</taxon>
        <taxon>Terriglobales</taxon>
        <taxon>Acidobacteriaceae</taxon>
        <taxon>Tunturiibacter</taxon>
    </lineage>
</organism>
<feature type="signal peptide" evidence="1">
    <location>
        <begin position="1"/>
        <end position="22"/>
    </location>
</feature>
<sequence>MRTLVFKIAVFTLAAMPIAAHAQFGSGIVYDPTQAAHAVQQIEQGQNIFTNSVKLADNAIATYNVVHQMSLAPQSLYQPYLSPSSYWMMLNRAANTYGNSQPWMSTANNGSNAAYSYQQASVPRTGQLSGYGNLSLSAQQQIAAQGATADLNDSVSSSNLQTLGTIRANSQQRQAAINTLQSQTQSADPAQHTELATLQRINQALILQLQQQQEANQIAQASALQQIVAQKQQQDALKATFQQANQFHPGYTTTAPSFSGASTAMRY</sequence>
<accession>A0A7W8IGC0</accession>
<feature type="chain" id="PRO_5031318784" description="P-type conjugative transfer protein TrbJ" evidence="1">
    <location>
        <begin position="23"/>
        <end position="267"/>
    </location>
</feature>
<dbReference type="EMBL" id="JACHDY010000002">
    <property type="protein sequence ID" value="MBB5316667.1"/>
    <property type="molecule type" value="Genomic_DNA"/>
</dbReference>
<proteinExistence type="predicted"/>
<keyword evidence="1" id="KW-0732">Signal</keyword>
<evidence type="ECO:0008006" key="4">
    <source>
        <dbReference type="Google" id="ProtNLM"/>
    </source>
</evidence>
<evidence type="ECO:0000256" key="1">
    <source>
        <dbReference type="SAM" id="SignalP"/>
    </source>
</evidence>
<evidence type="ECO:0000313" key="2">
    <source>
        <dbReference type="EMBL" id="MBB5316667.1"/>
    </source>
</evidence>
<reference evidence="2" key="1">
    <citation type="submission" date="2020-08" db="EMBL/GenBank/DDBJ databases">
        <title>Genomic Encyclopedia of Type Strains, Phase IV (KMG-V): Genome sequencing to study the core and pangenomes of soil and plant-associated prokaryotes.</title>
        <authorList>
            <person name="Whitman W."/>
        </authorList>
    </citation>
    <scope>NUCLEOTIDE SEQUENCE [LARGE SCALE GENOMIC DNA]</scope>
    <source>
        <strain evidence="2">M8UP27</strain>
    </source>
</reference>
<keyword evidence="3" id="KW-1185">Reference proteome</keyword>
<gene>
    <name evidence="2" type="ORF">HDF09_001336</name>
</gene>
<protein>
    <recommendedName>
        <fullName evidence="4">P-type conjugative transfer protein TrbJ</fullName>
    </recommendedName>
</protein>
<comment type="caution">
    <text evidence="2">The sequence shown here is derived from an EMBL/GenBank/DDBJ whole genome shotgun (WGS) entry which is preliminary data.</text>
</comment>
<dbReference type="AlphaFoldDB" id="A0A7W8IGC0"/>
<dbReference type="Proteomes" id="UP000568106">
    <property type="component" value="Unassembled WGS sequence"/>
</dbReference>